<dbReference type="SMART" id="SM00902">
    <property type="entry name" value="Fe_hyd_SSU"/>
    <property type="match status" value="1"/>
</dbReference>
<dbReference type="InterPro" id="IPR036991">
    <property type="entry name" value="Fe_hydrogenase_ssu_sf"/>
</dbReference>
<dbReference type="Gene3D" id="4.10.260.20">
    <property type="entry name" value="Iron hydrogenase, small subunit"/>
    <property type="match status" value="1"/>
</dbReference>
<proteinExistence type="predicted"/>
<dbReference type="GO" id="GO:0051536">
    <property type="term" value="F:iron-sulfur cluster binding"/>
    <property type="evidence" value="ECO:0007669"/>
    <property type="project" value="InterPro"/>
</dbReference>
<dbReference type="EMBL" id="VSSQ01058767">
    <property type="protein sequence ID" value="MPN12423.1"/>
    <property type="molecule type" value="Genomic_DNA"/>
</dbReference>
<organism evidence="2">
    <name type="scientific">bioreactor metagenome</name>
    <dbReference type="NCBI Taxonomy" id="1076179"/>
    <lineage>
        <taxon>unclassified sequences</taxon>
        <taxon>metagenomes</taxon>
        <taxon>ecological metagenomes</taxon>
    </lineage>
</organism>
<gene>
    <name evidence="2" type="ORF">SDC9_159741</name>
</gene>
<feature type="domain" description="Iron hydrogenase small subunit" evidence="1">
    <location>
        <begin position="21"/>
        <end position="80"/>
    </location>
</feature>
<name>A0A645FJL3_9ZZZZ</name>
<accession>A0A645FJL3</accession>
<protein>
    <submittedName>
        <fullName evidence="2">Iron hydrogenase 1</fullName>
        <ecNumber evidence="2">1.12.7.2</ecNumber>
    </submittedName>
</protein>
<dbReference type="GO" id="GO:0009055">
    <property type="term" value="F:electron transfer activity"/>
    <property type="evidence" value="ECO:0007669"/>
    <property type="project" value="InterPro"/>
</dbReference>
<dbReference type="InterPro" id="IPR003149">
    <property type="entry name" value="Fe_hydrogenase_ssu"/>
</dbReference>
<dbReference type="SUPFAM" id="SSF48674">
    <property type="entry name" value="Fe-only hydrogenase smaller subunit"/>
    <property type="match status" value="1"/>
</dbReference>
<sequence length="96" mass="10732">MGCPGGCVVGGGQPIVKPSIKEKVDVFALRSKALYDEDASFAIRKSHENPTIKALYENYLGEPNSHKSHHLLHTTYTKRTNMPDDILEKRTLEHSL</sequence>
<keyword evidence="2" id="KW-0560">Oxidoreductase</keyword>
<dbReference type="GO" id="GO:0005506">
    <property type="term" value="F:iron ion binding"/>
    <property type="evidence" value="ECO:0007669"/>
    <property type="project" value="InterPro"/>
</dbReference>
<comment type="caution">
    <text evidence="2">The sequence shown here is derived from an EMBL/GenBank/DDBJ whole genome shotgun (WGS) entry which is preliminary data.</text>
</comment>
<dbReference type="EC" id="1.12.7.2" evidence="2"/>
<evidence type="ECO:0000313" key="2">
    <source>
        <dbReference type="EMBL" id="MPN12423.1"/>
    </source>
</evidence>
<dbReference type="AlphaFoldDB" id="A0A645FJL3"/>
<dbReference type="Pfam" id="PF02256">
    <property type="entry name" value="Fe_hyd_SSU"/>
    <property type="match status" value="1"/>
</dbReference>
<dbReference type="InterPro" id="IPR008953">
    <property type="entry name" value="Fe_hydrogenase_HydB"/>
</dbReference>
<reference evidence="2" key="1">
    <citation type="submission" date="2019-08" db="EMBL/GenBank/DDBJ databases">
        <authorList>
            <person name="Kucharzyk K."/>
            <person name="Murdoch R.W."/>
            <person name="Higgins S."/>
            <person name="Loffler F."/>
        </authorList>
    </citation>
    <scope>NUCLEOTIDE SEQUENCE</scope>
</reference>
<evidence type="ECO:0000259" key="1">
    <source>
        <dbReference type="SMART" id="SM00902"/>
    </source>
</evidence>
<dbReference type="GO" id="GO:0008901">
    <property type="term" value="F:ferredoxin hydrogenase activity"/>
    <property type="evidence" value="ECO:0007669"/>
    <property type="project" value="UniProtKB-EC"/>
</dbReference>
<dbReference type="GO" id="GO:0042597">
    <property type="term" value="C:periplasmic space"/>
    <property type="evidence" value="ECO:0007669"/>
    <property type="project" value="InterPro"/>
</dbReference>